<name>A0ABQ6SVJ0_9GAMM</name>
<dbReference type="Proteomes" id="UP000326367">
    <property type="component" value="Unassembled WGS sequence"/>
</dbReference>
<proteinExistence type="predicted"/>
<gene>
    <name evidence="1" type="ORF">FJU31_19150</name>
</gene>
<sequence>MDGDSYVLLAGIVETEVLGSAGDLAPALLDRYWSGEISLPSAIDADIASYLSQHDLGALARASTWIARNHVLSGQMPKHHLSLVRWLFENGDVDRLDLLSLLALLSLGLLDQAGLEIALLSREALDEGRLEEGLNLIEPMLLAYSPSL</sequence>
<dbReference type="EMBL" id="VYKI01000047">
    <property type="protein sequence ID" value="KAA8992385.1"/>
    <property type="molecule type" value="Genomic_DNA"/>
</dbReference>
<organism evidence="1 2">
    <name type="scientific">Stenotrophomonas cyclobalanopsidis</name>
    <dbReference type="NCBI Taxonomy" id="2771362"/>
    <lineage>
        <taxon>Bacteria</taxon>
        <taxon>Pseudomonadati</taxon>
        <taxon>Pseudomonadota</taxon>
        <taxon>Gammaproteobacteria</taxon>
        <taxon>Lysobacterales</taxon>
        <taxon>Lysobacteraceae</taxon>
        <taxon>Stenotrophomonas</taxon>
    </lineage>
</organism>
<keyword evidence="2" id="KW-1185">Reference proteome</keyword>
<reference evidence="1 2" key="1">
    <citation type="journal article" date="2020" name="Antonie Van Leeuwenhoek">
        <title>Stenotrophomonas cyclobalanopsidis sp. nov., isolated from the leaf spot disease of Cyclobalanopsis patelliformis.</title>
        <authorList>
            <person name="Bian D.R."/>
            <person name="Xue H."/>
            <person name="Piao C.G."/>
            <person name="Li Y."/>
        </authorList>
    </citation>
    <scope>NUCLEOTIDE SEQUENCE [LARGE SCALE GENOMIC DNA]</scope>
    <source>
        <strain evidence="1 2">TPQG1-4</strain>
    </source>
</reference>
<comment type="caution">
    <text evidence="1">The sequence shown here is derived from an EMBL/GenBank/DDBJ whole genome shotgun (WGS) entry which is preliminary data.</text>
</comment>
<accession>A0ABQ6SVJ0</accession>
<protein>
    <submittedName>
        <fullName evidence="1">Uncharacterized protein</fullName>
    </submittedName>
</protein>
<evidence type="ECO:0000313" key="1">
    <source>
        <dbReference type="EMBL" id="KAA8992385.1"/>
    </source>
</evidence>
<dbReference type="RefSeq" id="WP_150456150.1">
    <property type="nucleotide sequence ID" value="NZ_VYKI01000047.1"/>
</dbReference>
<evidence type="ECO:0000313" key="2">
    <source>
        <dbReference type="Proteomes" id="UP000326367"/>
    </source>
</evidence>